<reference evidence="1" key="1">
    <citation type="submission" date="2025-08" db="UniProtKB">
        <authorList>
            <consortium name="Ensembl"/>
        </authorList>
    </citation>
    <scope>IDENTIFICATION</scope>
</reference>
<dbReference type="Ensembl" id="ENSACCT00020017449.1">
    <property type="protein sequence ID" value="ENSACCP00020016721.1"/>
    <property type="gene ID" value="ENSACCG00020011434.1"/>
</dbReference>
<accession>A0A663EYE7</accession>
<evidence type="ECO:0000313" key="2">
    <source>
        <dbReference type="Proteomes" id="UP000472275"/>
    </source>
</evidence>
<organism evidence="1 2">
    <name type="scientific">Aquila chrysaetos chrysaetos</name>
    <dbReference type="NCBI Taxonomy" id="223781"/>
    <lineage>
        <taxon>Eukaryota</taxon>
        <taxon>Metazoa</taxon>
        <taxon>Chordata</taxon>
        <taxon>Craniata</taxon>
        <taxon>Vertebrata</taxon>
        <taxon>Euteleostomi</taxon>
        <taxon>Archelosauria</taxon>
        <taxon>Archosauria</taxon>
        <taxon>Dinosauria</taxon>
        <taxon>Saurischia</taxon>
        <taxon>Theropoda</taxon>
        <taxon>Coelurosauria</taxon>
        <taxon>Aves</taxon>
        <taxon>Neognathae</taxon>
        <taxon>Neoaves</taxon>
        <taxon>Telluraves</taxon>
        <taxon>Accipitrimorphae</taxon>
        <taxon>Accipitriformes</taxon>
        <taxon>Accipitridae</taxon>
        <taxon>Accipitrinae</taxon>
        <taxon>Aquila</taxon>
    </lineage>
</organism>
<dbReference type="AlphaFoldDB" id="A0A663EYE7"/>
<sequence>MAKIALSGSNPSLRPPTSRSAHLLPAPCLRAVLPVLLPIPSTGTLPAGGPRPRSCTRGLWTIPGWDLGYRRGESRALAPPRAPTAHETAAPGLAVVPARGCPSRVGAGIQPAASAKCHGPVTVSLRLPL</sequence>
<reference evidence="1" key="2">
    <citation type="submission" date="2025-09" db="UniProtKB">
        <authorList>
            <consortium name="Ensembl"/>
        </authorList>
    </citation>
    <scope>IDENTIFICATION</scope>
</reference>
<dbReference type="Proteomes" id="UP000472275">
    <property type="component" value="Chromosome 21"/>
</dbReference>
<dbReference type="InParanoid" id="A0A663EYE7"/>
<protein>
    <submittedName>
        <fullName evidence="1">Uncharacterized protein</fullName>
    </submittedName>
</protein>
<name>A0A663EYE7_AQUCH</name>
<proteinExistence type="predicted"/>
<evidence type="ECO:0000313" key="1">
    <source>
        <dbReference type="Ensembl" id="ENSACCP00020016721.1"/>
    </source>
</evidence>
<keyword evidence="2" id="KW-1185">Reference proteome</keyword>